<dbReference type="Gene3D" id="3.30.530.20">
    <property type="match status" value="1"/>
</dbReference>
<feature type="transmembrane region" description="Helical" evidence="4">
    <location>
        <begin position="59"/>
        <end position="86"/>
    </location>
</feature>
<evidence type="ECO:0000313" key="7">
    <source>
        <dbReference type="EnsemblMetazoa" id="SMAR008498-PA"/>
    </source>
</evidence>
<dbReference type="PANTHER" id="PTHR46121">
    <property type="entry name" value="STEROIDOGENIC ACUTE REGULATORY PROTEIN-LIKE"/>
    <property type="match status" value="1"/>
</dbReference>
<dbReference type="PRINTS" id="PR00978">
    <property type="entry name" value="STARPROTEIN"/>
</dbReference>
<evidence type="ECO:0000256" key="2">
    <source>
        <dbReference type="ARBA" id="ARBA00022692"/>
    </source>
</evidence>
<dbReference type="InterPro" id="IPR023393">
    <property type="entry name" value="START-like_dom_sf"/>
</dbReference>
<feature type="domain" description="MENTAL" evidence="6">
    <location>
        <begin position="53"/>
        <end position="212"/>
    </location>
</feature>
<keyword evidence="4" id="KW-1133">Transmembrane helix</keyword>
<dbReference type="GO" id="GO:0140284">
    <property type="term" value="C:endoplasmic reticulum-endosome membrane contact site"/>
    <property type="evidence" value="ECO:0007669"/>
    <property type="project" value="TreeGrafter"/>
</dbReference>
<keyword evidence="3 4" id="KW-0472">Membrane</keyword>
<dbReference type="STRING" id="126957.T1J4G5"/>
<dbReference type="GO" id="GO:0008289">
    <property type="term" value="F:lipid binding"/>
    <property type="evidence" value="ECO:0007669"/>
    <property type="project" value="InterPro"/>
</dbReference>
<dbReference type="InterPro" id="IPR002913">
    <property type="entry name" value="START_lipid-bd_dom"/>
</dbReference>
<organism evidence="7 8">
    <name type="scientific">Strigamia maritima</name>
    <name type="common">European centipede</name>
    <name type="synonym">Geophilus maritimus</name>
    <dbReference type="NCBI Taxonomy" id="126957"/>
    <lineage>
        <taxon>Eukaryota</taxon>
        <taxon>Metazoa</taxon>
        <taxon>Ecdysozoa</taxon>
        <taxon>Arthropoda</taxon>
        <taxon>Myriapoda</taxon>
        <taxon>Chilopoda</taxon>
        <taxon>Pleurostigmophora</taxon>
        <taxon>Geophilomorpha</taxon>
        <taxon>Linotaeniidae</taxon>
        <taxon>Strigamia</taxon>
    </lineage>
</organism>
<keyword evidence="2 4" id="KW-0812">Transmembrane</keyword>
<dbReference type="HOGENOM" id="CLU_033480_1_0_1"/>
<accession>T1J4G5</accession>
<dbReference type="GO" id="GO:0031902">
    <property type="term" value="C:late endosome membrane"/>
    <property type="evidence" value="ECO:0007669"/>
    <property type="project" value="TreeGrafter"/>
</dbReference>
<dbReference type="InterPro" id="IPR000799">
    <property type="entry name" value="StAR-like"/>
</dbReference>
<evidence type="ECO:0000256" key="1">
    <source>
        <dbReference type="ARBA" id="ARBA00004141"/>
    </source>
</evidence>
<dbReference type="GO" id="GO:0005789">
    <property type="term" value="C:endoplasmic reticulum membrane"/>
    <property type="evidence" value="ECO:0007669"/>
    <property type="project" value="TreeGrafter"/>
</dbReference>
<reference evidence="7" key="2">
    <citation type="submission" date="2015-02" db="UniProtKB">
        <authorList>
            <consortium name="EnsemblMetazoa"/>
        </authorList>
    </citation>
    <scope>IDENTIFICATION</scope>
</reference>
<dbReference type="InterPro" id="IPR051869">
    <property type="entry name" value="STARD3"/>
</dbReference>
<dbReference type="SUPFAM" id="SSF55961">
    <property type="entry name" value="Bet v1-like"/>
    <property type="match status" value="1"/>
</dbReference>
<dbReference type="EnsemblMetazoa" id="SMAR008498-RA">
    <property type="protein sequence ID" value="SMAR008498-PA"/>
    <property type="gene ID" value="SMAR008498"/>
</dbReference>
<comment type="subcellular location">
    <subcellularLocation>
        <location evidence="1">Membrane</location>
        <topology evidence="1">Multi-pass membrane protein</topology>
    </subcellularLocation>
</comment>
<dbReference type="EMBL" id="JH431845">
    <property type="status" value="NOT_ANNOTATED_CDS"/>
    <property type="molecule type" value="Genomic_DNA"/>
</dbReference>
<dbReference type="Pfam" id="PF10457">
    <property type="entry name" value="MENTAL"/>
    <property type="match status" value="1"/>
</dbReference>
<evidence type="ECO:0000259" key="5">
    <source>
        <dbReference type="PROSITE" id="PS50848"/>
    </source>
</evidence>
<feature type="domain" description="START" evidence="5">
    <location>
        <begin position="283"/>
        <end position="426"/>
    </location>
</feature>
<dbReference type="SMART" id="SM00234">
    <property type="entry name" value="START"/>
    <property type="match status" value="1"/>
</dbReference>
<evidence type="ECO:0000256" key="4">
    <source>
        <dbReference type="SAM" id="Phobius"/>
    </source>
</evidence>
<dbReference type="GO" id="GO:0099044">
    <property type="term" value="P:vesicle tethering to endoplasmic reticulum"/>
    <property type="evidence" value="ECO:0007669"/>
    <property type="project" value="TreeGrafter"/>
</dbReference>
<dbReference type="AlphaFoldDB" id="T1J4G5"/>
<evidence type="ECO:0000313" key="8">
    <source>
        <dbReference type="Proteomes" id="UP000014500"/>
    </source>
</evidence>
<reference evidence="8" key="1">
    <citation type="submission" date="2011-05" db="EMBL/GenBank/DDBJ databases">
        <authorList>
            <person name="Richards S.R."/>
            <person name="Qu J."/>
            <person name="Jiang H."/>
            <person name="Jhangiani S.N."/>
            <person name="Agravi P."/>
            <person name="Goodspeed R."/>
            <person name="Gross S."/>
            <person name="Mandapat C."/>
            <person name="Jackson L."/>
            <person name="Mathew T."/>
            <person name="Pu L."/>
            <person name="Thornton R."/>
            <person name="Saada N."/>
            <person name="Wilczek-Boney K.B."/>
            <person name="Lee S."/>
            <person name="Kovar C."/>
            <person name="Wu Y."/>
            <person name="Scherer S.E."/>
            <person name="Worley K.C."/>
            <person name="Muzny D.M."/>
            <person name="Gibbs R."/>
        </authorList>
    </citation>
    <scope>NUCLEOTIDE SEQUENCE</scope>
    <source>
        <strain evidence="8">Brora</strain>
    </source>
</reference>
<dbReference type="Proteomes" id="UP000014500">
    <property type="component" value="Unassembled WGS sequence"/>
</dbReference>
<feature type="transmembrane region" description="Helical" evidence="4">
    <location>
        <begin position="106"/>
        <end position="130"/>
    </location>
</feature>
<keyword evidence="8" id="KW-1185">Reference proteome</keyword>
<dbReference type="eggNOG" id="KOG3845">
    <property type="taxonomic scope" value="Eukaryota"/>
</dbReference>
<dbReference type="PROSITE" id="PS51439">
    <property type="entry name" value="MENTAL"/>
    <property type="match status" value="1"/>
</dbReference>
<dbReference type="InterPro" id="IPR019498">
    <property type="entry name" value="MENTAL"/>
</dbReference>
<sequence length="477" mass="55103">MVDQTNGRKSSRSADVHNIPIYDENQTQMLGYSVNTTPMDEEMIEGVERNGKISAVRRFFCLFVVFDLSFTALLWLICLVIGTTAFKQEMISQITEFSIENSLFDVVLTSLCRTITTTVSSIFLIVKIFYFEWQNSFYNNNYYVFTVILILCSFIISWGETWFLDFRVLPQEERARDILAKYAERRSRSVRNRSSIYYGSIDGTETQTFYSPIHSQDVSEDEDETLSNEARLQHNLQCDAYRKTATETLQAAIVIFKSEDWKLEKTTPSGDKSIVPITPRSLLNELFYKVEDVNKWNPNINYSKIIHFIDDHTDITYQVVNELGNGVISSRDFVNLRHWELRGDTYIIGLSATEHPSMPPVKNCVRGENGTSGCFLSPYGEDTLYEMLVQVDIKGWLPQSLVDQTMTTVMIEYAHHLQKHVATRTQVWVNSFRPSLSLSLTLDGVIYYKKMRSKHIDNLFHQSYPISNHEMGYGQNK</sequence>
<dbReference type="GO" id="GO:0005765">
    <property type="term" value="C:lysosomal membrane"/>
    <property type="evidence" value="ECO:0007669"/>
    <property type="project" value="TreeGrafter"/>
</dbReference>
<dbReference type="PROSITE" id="PS50848">
    <property type="entry name" value="START"/>
    <property type="match status" value="1"/>
</dbReference>
<evidence type="ECO:0008006" key="9">
    <source>
        <dbReference type="Google" id="ProtNLM"/>
    </source>
</evidence>
<name>T1J4G5_STRMM</name>
<dbReference type="OMA" id="VCITCCD"/>
<dbReference type="PhylomeDB" id="T1J4G5"/>
<evidence type="ECO:0000256" key="3">
    <source>
        <dbReference type="ARBA" id="ARBA00023136"/>
    </source>
</evidence>
<proteinExistence type="predicted"/>
<feature type="transmembrane region" description="Helical" evidence="4">
    <location>
        <begin position="142"/>
        <end position="164"/>
    </location>
</feature>
<protein>
    <recommendedName>
        <fullName evidence="9">START domain-containing protein</fullName>
    </recommendedName>
</protein>
<dbReference type="PANTHER" id="PTHR46121:SF4">
    <property type="entry name" value="STEROIDOGENIC ACUTE REGULATORY PROTEIN-LIKE"/>
    <property type="match status" value="1"/>
</dbReference>
<dbReference type="Pfam" id="PF01852">
    <property type="entry name" value="START"/>
    <property type="match status" value="1"/>
</dbReference>
<evidence type="ECO:0000259" key="6">
    <source>
        <dbReference type="PROSITE" id="PS51439"/>
    </source>
</evidence>